<feature type="transmembrane region" description="Helical" evidence="14">
    <location>
        <begin position="269"/>
        <end position="287"/>
    </location>
</feature>
<evidence type="ECO:0000256" key="14">
    <source>
        <dbReference type="SAM" id="Phobius"/>
    </source>
</evidence>
<dbReference type="Proteomes" id="UP000594263">
    <property type="component" value="Unplaced"/>
</dbReference>
<dbReference type="InterPro" id="IPR018422">
    <property type="entry name" value="Cation/H_exchanger_CPA1"/>
</dbReference>
<evidence type="ECO:0000256" key="13">
    <source>
        <dbReference type="SAM" id="MobiDB-lite"/>
    </source>
</evidence>
<keyword evidence="10" id="KW-0739">Sodium transport</keyword>
<dbReference type="GO" id="GO:0009941">
    <property type="term" value="C:chloroplast envelope"/>
    <property type="evidence" value="ECO:0007669"/>
    <property type="project" value="TreeGrafter"/>
</dbReference>
<comment type="catalytic activity">
    <reaction evidence="12">
        <text>K(+)(in) + H(+)(out) = K(+)(out) + H(+)(in)</text>
        <dbReference type="Rhea" id="RHEA:29467"/>
        <dbReference type="ChEBI" id="CHEBI:15378"/>
        <dbReference type="ChEBI" id="CHEBI:29103"/>
    </reaction>
</comment>
<accession>A0A7N0T9G5</accession>
<feature type="transmembrane region" description="Helical" evidence="14">
    <location>
        <begin position="140"/>
        <end position="163"/>
    </location>
</feature>
<dbReference type="InterPro" id="IPR006153">
    <property type="entry name" value="Cation/H_exchanger_TM"/>
</dbReference>
<keyword evidence="2" id="KW-0813">Transport</keyword>
<evidence type="ECO:0000256" key="1">
    <source>
        <dbReference type="ARBA" id="ARBA00004141"/>
    </source>
</evidence>
<dbReference type="Gramene" id="Kaladp0027s0075.1.v1.1">
    <property type="protein sequence ID" value="Kaladp0027s0075.1.v1.1"/>
    <property type="gene ID" value="Kaladp0027s0075.v1.1"/>
</dbReference>
<comment type="catalytic activity">
    <reaction evidence="11">
        <text>Na(+)(in) + H(+)(out) = Na(+)(out) + H(+)(in)</text>
        <dbReference type="Rhea" id="RHEA:29419"/>
        <dbReference type="ChEBI" id="CHEBI:15378"/>
        <dbReference type="ChEBI" id="CHEBI:29101"/>
    </reaction>
</comment>
<evidence type="ECO:0000256" key="4">
    <source>
        <dbReference type="ARBA" id="ARBA00022692"/>
    </source>
</evidence>
<evidence type="ECO:0000256" key="11">
    <source>
        <dbReference type="ARBA" id="ARBA00047524"/>
    </source>
</evidence>
<evidence type="ECO:0000256" key="2">
    <source>
        <dbReference type="ARBA" id="ARBA00022448"/>
    </source>
</evidence>
<keyword evidence="7" id="KW-0915">Sodium</keyword>
<keyword evidence="8" id="KW-0406">Ion transport</keyword>
<name>A0A7N0T9G5_KALFE</name>
<protein>
    <recommendedName>
        <fullName evidence="15">Cation/H+ exchanger transmembrane domain-containing protein</fullName>
    </recommendedName>
</protein>
<keyword evidence="5" id="KW-0630">Potassium</keyword>
<comment type="subcellular location">
    <subcellularLocation>
        <location evidence="1">Membrane</location>
        <topology evidence="1">Multi-pass membrane protein</topology>
    </subcellularLocation>
</comment>
<dbReference type="GO" id="GO:0098719">
    <property type="term" value="P:sodium ion import across plasma membrane"/>
    <property type="evidence" value="ECO:0007669"/>
    <property type="project" value="TreeGrafter"/>
</dbReference>
<evidence type="ECO:0000313" key="16">
    <source>
        <dbReference type="EnsemblPlants" id="Kaladp0027s0075.1.v1.1"/>
    </source>
</evidence>
<feature type="transmembrane region" description="Helical" evidence="14">
    <location>
        <begin position="293"/>
        <end position="313"/>
    </location>
</feature>
<feature type="transmembrane region" description="Helical" evidence="14">
    <location>
        <begin position="47"/>
        <end position="65"/>
    </location>
</feature>
<feature type="transmembrane region" description="Helical" evidence="14">
    <location>
        <begin position="212"/>
        <end position="230"/>
    </location>
</feature>
<evidence type="ECO:0000256" key="8">
    <source>
        <dbReference type="ARBA" id="ARBA00023065"/>
    </source>
</evidence>
<evidence type="ECO:0000256" key="5">
    <source>
        <dbReference type="ARBA" id="ARBA00022958"/>
    </source>
</evidence>
<reference evidence="16" key="1">
    <citation type="submission" date="2021-01" db="UniProtKB">
        <authorList>
            <consortium name="EnsemblPlants"/>
        </authorList>
    </citation>
    <scope>IDENTIFICATION</scope>
</reference>
<dbReference type="PANTHER" id="PTHR10110:SF174">
    <property type="entry name" value="SODIUM_HYDROGEN EXCHANGER 8-LIKE"/>
    <property type="match status" value="1"/>
</dbReference>
<feature type="transmembrane region" description="Helical" evidence="14">
    <location>
        <begin position="242"/>
        <end position="262"/>
    </location>
</feature>
<evidence type="ECO:0000256" key="6">
    <source>
        <dbReference type="ARBA" id="ARBA00022989"/>
    </source>
</evidence>
<keyword evidence="4 14" id="KW-0812">Transmembrane</keyword>
<evidence type="ECO:0000256" key="10">
    <source>
        <dbReference type="ARBA" id="ARBA00023201"/>
    </source>
</evidence>
<dbReference type="GO" id="GO:0005886">
    <property type="term" value="C:plasma membrane"/>
    <property type="evidence" value="ECO:0007669"/>
    <property type="project" value="TreeGrafter"/>
</dbReference>
<keyword evidence="3" id="KW-0633">Potassium transport</keyword>
<feature type="region of interest" description="Disordered" evidence="13">
    <location>
        <begin position="12"/>
        <end position="39"/>
    </location>
</feature>
<dbReference type="GO" id="GO:0051453">
    <property type="term" value="P:regulation of intracellular pH"/>
    <property type="evidence" value="ECO:0007669"/>
    <property type="project" value="TreeGrafter"/>
</dbReference>
<proteinExistence type="predicted"/>
<sequence length="343" mass="36435">MYASSALHLRATADVGPPPSPATTMPHGGEVSSASYASHTPSDPTNGVIFVGICLAVGAVCRQLFHGTRVPYTVALLVFGVGLGSLVYTTKYEYGRIGDGVRLWADINPDLLLAGFLPVLLFESTFSMDAHQIKKCMTQMILLAGPGVLISTCIIGSAVKLFFPYGWSWKVSLLLGSLLSATDPVAVVALLKELGASKKLSMIVEGESMMNDGVSMVVFQLFYHMVLGQASGWTSILKFTTLASGGSVFIGVALGASVMLWLGLIFSDVVLDLALTVAISYISYFVAQQGADVSGILTVTTLGMFLTVTGRTAFKIGGRQGLHHFWYVASEISVAGMLILPYW</sequence>
<dbReference type="AlphaFoldDB" id="A0A7N0T9G5"/>
<dbReference type="Pfam" id="PF00999">
    <property type="entry name" value="Na_H_Exchanger"/>
    <property type="match status" value="1"/>
</dbReference>
<evidence type="ECO:0000256" key="9">
    <source>
        <dbReference type="ARBA" id="ARBA00023136"/>
    </source>
</evidence>
<dbReference type="OMA" id="DHGSGWG"/>
<keyword evidence="6 14" id="KW-1133">Transmembrane helix</keyword>
<evidence type="ECO:0000256" key="7">
    <source>
        <dbReference type="ARBA" id="ARBA00023053"/>
    </source>
</evidence>
<dbReference type="GO" id="GO:0015386">
    <property type="term" value="F:potassium:proton antiporter activity"/>
    <property type="evidence" value="ECO:0007669"/>
    <property type="project" value="TreeGrafter"/>
</dbReference>
<feature type="domain" description="Cation/H+ exchanger transmembrane" evidence="15">
    <location>
        <begin position="60"/>
        <end position="329"/>
    </location>
</feature>
<dbReference type="PANTHER" id="PTHR10110">
    <property type="entry name" value="SODIUM/HYDROGEN EXCHANGER"/>
    <property type="match status" value="1"/>
</dbReference>
<dbReference type="Gene3D" id="6.10.140.1330">
    <property type="match status" value="1"/>
</dbReference>
<keyword evidence="17" id="KW-1185">Reference proteome</keyword>
<evidence type="ECO:0000313" key="17">
    <source>
        <dbReference type="Proteomes" id="UP000594263"/>
    </source>
</evidence>
<organism evidence="16 17">
    <name type="scientific">Kalanchoe fedtschenkoi</name>
    <name type="common">Lavender scallops</name>
    <name type="synonym">South American air plant</name>
    <dbReference type="NCBI Taxonomy" id="63787"/>
    <lineage>
        <taxon>Eukaryota</taxon>
        <taxon>Viridiplantae</taxon>
        <taxon>Streptophyta</taxon>
        <taxon>Embryophyta</taxon>
        <taxon>Tracheophyta</taxon>
        <taxon>Spermatophyta</taxon>
        <taxon>Magnoliopsida</taxon>
        <taxon>eudicotyledons</taxon>
        <taxon>Gunneridae</taxon>
        <taxon>Pentapetalae</taxon>
        <taxon>Saxifragales</taxon>
        <taxon>Crassulaceae</taxon>
        <taxon>Kalanchoe</taxon>
    </lineage>
</organism>
<feature type="transmembrane region" description="Helical" evidence="14">
    <location>
        <begin position="325"/>
        <end position="342"/>
    </location>
</feature>
<feature type="transmembrane region" description="Helical" evidence="14">
    <location>
        <begin position="72"/>
        <end position="91"/>
    </location>
</feature>
<evidence type="ECO:0000256" key="3">
    <source>
        <dbReference type="ARBA" id="ARBA00022538"/>
    </source>
</evidence>
<evidence type="ECO:0000256" key="12">
    <source>
        <dbReference type="ARBA" id="ARBA00047912"/>
    </source>
</evidence>
<keyword evidence="9 14" id="KW-0472">Membrane</keyword>
<evidence type="ECO:0000259" key="15">
    <source>
        <dbReference type="Pfam" id="PF00999"/>
    </source>
</evidence>
<dbReference type="GO" id="GO:0015385">
    <property type="term" value="F:sodium:proton antiporter activity"/>
    <property type="evidence" value="ECO:0007669"/>
    <property type="project" value="InterPro"/>
</dbReference>
<dbReference type="EnsemblPlants" id="Kaladp0027s0075.1.v1.1">
    <property type="protein sequence ID" value="Kaladp0027s0075.1.v1.1"/>
    <property type="gene ID" value="Kaladp0027s0075.v1.1"/>
</dbReference>